<feature type="compositionally biased region" description="Acidic residues" evidence="4">
    <location>
        <begin position="86"/>
        <end position="99"/>
    </location>
</feature>
<dbReference type="GO" id="GO:0043021">
    <property type="term" value="F:ribonucleoprotein complex binding"/>
    <property type="evidence" value="ECO:0007669"/>
    <property type="project" value="TreeGrafter"/>
</dbReference>
<dbReference type="EMBL" id="CCBN010000002">
    <property type="protein sequence ID" value="CDO52209.1"/>
    <property type="molecule type" value="Genomic_DNA"/>
</dbReference>
<dbReference type="EMBL" id="QQZK01000210">
    <property type="protein sequence ID" value="KAF5094050.1"/>
    <property type="molecule type" value="Genomic_DNA"/>
</dbReference>
<dbReference type="OrthoDB" id="2194681at2759"/>
<reference evidence="5 7" key="1">
    <citation type="submission" date="2014-03" db="EMBL/GenBank/DDBJ databases">
        <authorList>
            <person name="Casaregola S."/>
        </authorList>
    </citation>
    <scope>NUCLEOTIDE SEQUENCE [LARGE SCALE GENOMIC DNA]</scope>
    <source>
        <strain evidence="5 7">CLIB 918</strain>
    </source>
</reference>
<dbReference type="Pfam" id="PF00428">
    <property type="entry name" value="Ribosomal_60s"/>
    <property type="match status" value="1"/>
</dbReference>
<dbReference type="Proteomes" id="UP000750522">
    <property type="component" value="Unassembled WGS sequence"/>
</dbReference>
<feature type="region of interest" description="Disordered" evidence="4">
    <location>
        <begin position="78"/>
        <end position="105"/>
    </location>
</feature>
<dbReference type="STRING" id="1173061.A0A0J9X4U3"/>
<evidence type="ECO:0000256" key="4">
    <source>
        <dbReference type="SAM" id="MobiDB-lite"/>
    </source>
</evidence>
<proteinExistence type="inferred from homology"/>
<comment type="similarity">
    <text evidence="1">Belongs to the eukaryotic ribosomal protein P1/P2 family.</text>
</comment>
<evidence type="ECO:0000313" key="7">
    <source>
        <dbReference type="Proteomes" id="UP000242525"/>
    </source>
</evidence>
<organism evidence="5 7">
    <name type="scientific">Geotrichum candidum</name>
    <name type="common">Oospora lactis</name>
    <name type="synonym">Dipodascus geotrichum</name>
    <dbReference type="NCBI Taxonomy" id="1173061"/>
    <lineage>
        <taxon>Eukaryota</taxon>
        <taxon>Fungi</taxon>
        <taxon>Dikarya</taxon>
        <taxon>Ascomycota</taxon>
        <taxon>Saccharomycotina</taxon>
        <taxon>Dipodascomycetes</taxon>
        <taxon>Dipodascales</taxon>
        <taxon>Dipodascaceae</taxon>
        <taxon>Geotrichum</taxon>
    </lineage>
</organism>
<evidence type="ECO:0000313" key="5">
    <source>
        <dbReference type="EMBL" id="CDO52209.1"/>
    </source>
</evidence>
<reference evidence="6" key="2">
    <citation type="journal article" date="2020" name="Front. Microbiol.">
        <title>Phenotypic and Genetic Characterization of the Cheese Ripening Yeast Geotrichum candidum.</title>
        <authorList>
            <person name="Perkins V."/>
            <person name="Vignola S."/>
            <person name="Lessard M.H."/>
            <person name="Plante P.L."/>
            <person name="Corbeil J."/>
            <person name="Dugat-Bony E."/>
            <person name="Frenette M."/>
            <person name="Labrie S."/>
        </authorList>
    </citation>
    <scope>NUCLEOTIDE SEQUENCE</scope>
    <source>
        <strain evidence="6">LMA-70</strain>
    </source>
</reference>
<dbReference type="Gene3D" id="1.10.10.1410">
    <property type="match status" value="1"/>
</dbReference>
<dbReference type="GO" id="GO:0022625">
    <property type="term" value="C:cytosolic large ribosomal subunit"/>
    <property type="evidence" value="ECO:0007669"/>
    <property type="project" value="TreeGrafter"/>
</dbReference>
<dbReference type="InterPro" id="IPR027534">
    <property type="entry name" value="Ribosomal_P1/P2"/>
</dbReference>
<evidence type="ECO:0000256" key="3">
    <source>
        <dbReference type="ARBA" id="ARBA00023274"/>
    </source>
</evidence>
<dbReference type="AlphaFoldDB" id="A0A0J9X4U3"/>
<accession>A0A0J9X4U3</accession>
<keyword evidence="3" id="KW-0687">Ribonucleoprotein</keyword>
<dbReference type="FunFam" id="1.10.10.1410:FF:000002">
    <property type="entry name" value="60S acidic ribosomal protein P2"/>
    <property type="match status" value="1"/>
</dbReference>
<reference evidence="6" key="3">
    <citation type="submission" date="2020-01" db="EMBL/GenBank/DDBJ databases">
        <authorList>
            <person name="Perkins V."/>
            <person name="Lessard M.-H."/>
            <person name="Dugat-Bony E."/>
            <person name="Frenette M."/>
            <person name="Labrie S."/>
        </authorList>
    </citation>
    <scope>NUCLEOTIDE SEQUENCE</scope>
    <source>
        <strain evidence="6">LMA-70</strain>
    </source>
</reference>
<dbReference type="GO" id="GO:0006414">
    <property type="term" value="P:translational elongation"/>
    <property type="evidence" value="ECO:0007669"/>
    <property type="project" value="InterPro"/>
</dbReference>
<dbReference type="HAMAP" id="MF_01478">
    <property type="entry name" value="Ribosomal_L12_arch"/>
    <property type="match status" value="1"/>
</dbReference>
<evidence type="ECO:0000256" key="2">
    <source>
        <dbReference type="ARBA" id="ARBA00022980"/>
    </source>
</evidence>
<protein>
    <submittedName>
        <fullName evidence="5">Similar to Saccharomyces cerevisiae YDL130W RPP1B Ribosomal stalk protein P1 beta</fullName>
    </submittedName>
</protein>
<comment type="caution">
    <text evidence="5">The sequence shown here is derived from an EMBL/GenBank/DDBJ whole genome shotgun (WGS) entry which is preliminary data.</text>
</comment>
<gene>
    <name evidence="5" type="ORF">BN980_GECA02s07424g</name>
    <name evidence="6" type="ORF">DV451_005098</name>
</gene>
<dbReference type="CDD" id="cd05831">
    <property type="entry name" value="Ribosomal_P1"/>
    <property type="match status" value="1"/>
</dbReference>
<evidence type="ECO:0000256" key="1">
    <source>
        <dbReference type="ARBA" id="ARBA00005436"/>
    </source>
</evidence>
<keyword evidence="2" id="KW-0689">Ribosomal protein</keyword>
<dbReference type="GO" id="GO:0003735">
    <property type="term" value="F:structural constituent of ribosome"/>
    <property type="evidence" value="ECO:0007669"/>
    <property type="project" value="InterPro"/>
</dbReference>
<dbReference type="InterPro" id="IPR038716">
    <property type="entry name" value="P1/P2_N_sf"/>
</dbReference>
<keyword evidence="7" id="KW-1185">Reference proteome</keyword>
<dbReference type="Proteomes" id="UP000242525">
    <property type="component" value="Unassembled WGS sequence"/>
</dbReference>
<dbReference type="GO" id="GO:0030295">
    <property type="term" value="F:protein kinase activator activity"/>
    <property type="evidence" value="ECO:0007669"/>
    <property type="project" value="TreeGrafter"/>
</dbReference>
<dbReference type="GO" id="GO:0002181">
    <property type="term" value="P:cytoplasmic translation"/>
    <property type="evidence" value="ECO:0007669"/>
    <property type="project" value="TreeGrafter"/>
</dbReference>
<evidence type="ECO:0000313" key="6">
    <source>
        <dbReference type="EMBL" id="KAF5094050.1"/>
    </source>
</evidence>
<name>A0A0J9X4U3_GEOCN</name>
<dbReference type="PANTHER" id="PTHR45696">
    <property type="entry name" value="60S ACIDIC RIBOSOMAL PROTEIN P1"/>
    <property type="match status" value="1"/>
</dbReference>
<sequence length="105" mass="10482">MSSEAAVSYAALILADAEIEISSEKLLALTKAAGAEVDSIWANVFAKAVEGKDLKELLFAFGAAGPAASAGPAAAAGESGAAAAAVEEEEEAEESDEDMGMGLFD</sequence>
<dbReference type="PANTHER" id="PTHR45696:SF10">
    <property type="entry name" value="LARGE RIBOSOMAL SUBUNIT PROTEIN P1"/>
    <property type="match status" value="1"/>
</dbReference>